<accession>A0A0F8A3L9</accession>
<sequence length="282" mass="31380">MHFNTKVRQITTCPDAQDGQRRVQLDVTTLQGGDALNTLYFDEVVVTCPLGWLKRNVDKFTPSLPPRLTQAIDSIGYGCLEKVYISFPKAFSLSKEGDDRKIQGFVQWLSPGYASSTNPNKWTQEAVELASLAPGDAHPTLLFYTFGAQSKHLTASVAELKDQAERDRFLFDFFKPYYSRLPHYSESAEDCKPIGCLATDWLLDELAGYGSYSNFQVGLEEGDVDVETMRHGVPDRGLWFAGEHTAPFVALGTATGAYWSGESVARRIAEAYGRPPSQKDDQ</sequence>
<dbReference type="Pfam" id="PF01593">
    <property type="entry name" value="Amino_oxidase"/>
    <property type="match status" value="1"/>
</dbReference>
<dbReference type="EMBL" id="KQ030553">
    <property type="protein sequence ID" value="KJZ72059.1"/>
    <property type="molecule type" value="Genomic_DNA"/>
</dbReference>
<dbReference type="InterPro" id="IPR002937">
    <property type="entry name" value="Amino_oxidase"/>
</dbReference>
<organism evidence="2 3">
    <name type="scientific">Hirsutella minnesotensis 3608</name>
    <dbReference type="NCBI Taxonomy" id="1043627"/>
    <lineage>
        <taxon>Eukaryota</taxon>
        <taxon>Fungi</taxon>
        <taxon>Dikarya</taxon>
        <taxon>Ascomycota</taxon>
        <taxon>Pezizomycotina</taxon>
        <taxon>Sordariomycetes</taxon>
        <taxon>Hypocreomycetidae</taxon>
        <taxon>Hypocreales</taxon>
        <taxon>Ophiocordycipitaceae</taxon>
        <taxon>Hirsutella</taxon>
    </lineage>
</organism>
<dbReference type="InterPro" id="IPR036188">
    <property type="entry name" value="FAD/NAD-bd_sf"/>
</dbReference>
<evidence type="ECO:0000313" key="2">
    <source>
        <dbReference type="EMBL" id="KJZ72059.1"/>
    </source>
</evidence>
<keyword evidence="3" id="KW-1185">Reference proteome</keyword>
<name>A0A0F8A3L9_9HYPO</name>
<protein>
    <recommendedName>
        <fullName evidence="1">Amine oxidase domain-containing protein</fullName>
    </recommendedName>
</protein>
<evidence type="ECO:0000313" key="3">
    <source>
        <dbReference type="Proteomes" id="UP000054481"/>
    </source>
</evidence>
<feature type="domain" description="Amine oxidase" evidence="1">
    <location>
        <begin position="2"/>
        <end position="268"/>
    </location>
</feature>
<dbReference type="Gene3D" id="3.90.660.10">
    <property type="match status" value="1"/>
</dbReference>
<dbReference type="AlphaFoldDB" id="A0A0F8A3L9"/>
<dbReference type="SUPFAM" id="SSF51905">
    <property type="entry name" value="FAD/NAD(P)-binding domain"/>
    <property type="match status" value="1"/>
</dbReference>
<dbReference type="InterPro" id="IPR050281">
    <property type="entry name" value="Flavin_monoamine_oxidase"/>
</dbReference>
<dbReference type="GO" id="GO:0016491">
    <property type="term" value="F:oxidoreductase activity"/>
    <property type="evidence" value="ECO:0007669"/>
    <property type="project" value="InterPro"/>
</dbReference>
<dbReference type="Proteomes" id="UP000054481">
    <property type="component" value="Unassembled WGS sequence"/>
</dbReference>
<dbReference type="SUPFAM" id="SSF54373">
    <property type="entry name" value="FAD-linked reductases, C-terminal domain"/>
    <property type="match status" value="1"/>
</dbReference>
<gene>
    <name evidence="2" type="ORF">HIM_08514</name>
</gene>
<proteinExistence type="predicted"/>
<dbReference type="PANTHER" id="PTHR10742">
    <property type="entry name" value="FLAVIN MONOAMINE OXIDASE"/>
    <property type="match status" value="1"/>
</dbReference>
<reference evidence="2 3" key="1">
    <citation type="journal article" date="2014" name="Genome Biol. Evol.">
        <title>Comparative genomics and transcriptomics analyses reveal divergent lifestyle features of nematode endoparasitic fungus Hirsutella minnesotensis.</title>
        <authorList>
            <person name="Lai Y."/>
            <person name="Liu K."/>
            <person name="Zhang X."/>
            <person name="Zhang X."/>
            <person name="Li K."/>
            <person name="Wang N."/>
            <person name="Shu C."/>
            <person name="Wu Y."/>
            <person name="Wang C."/>
            <person name="Bushley K.E."/>
            <person name="Xiang M."/>
            <person name="Liu X."/>
        </authorList>
    </citation>
    <scope>NUCLEOTIDE SEQUENCE [LARGE SCALE GENOMIC DNA]</scope>
    <source>
        <strain evidence="2 3">3608</strain>
    </source>
</reference>
<dbReference type="GO" id="GO:0006338">
    <property type="term" value="P:chromatin remodeling"/>
    <property type="evidence" value="ECO:0007669"/>
    <property type="project" value="TreeGrafter"/>
</dbReference>
<dbReference type="GO" id="GO:0003682">
    <property type="term" value="F:chromatin binding"/>
    <property type="evidence" value="ECO:0007669"/>
    <property type="project" value="TreeGrafter"/>
</dbReference>
<dbReference type="GO" id="GO:0050660">
    <property type="term" value="F:flavin adenine dinucleotide binding"/>
    <property type="evidence" value="ECO:0007669"/>
    <property type="project" value="TreeGrafter"/>
</dbReference>
<dbReference type="PANTHER" id="PTHR10742:SF414">
    <property type="entry name" value="CONTAINING AMINE OXIDASE, PUTATIVE (AFU_ORTHOLOGUE AFUA_3G12150)-RELATED"/>
    <property type="match status" value="1"/>
</dbReference>
<dbReference type="OrthoDB" id="5046242at2759"/>
<evidence type="ECO:0000259" key="1">
    <source>
        <dbReference type="Pfam" id="PF01593"/>
    </source>
</evidence>